<evidence type="ECO:0008006" key="4">
    <source>
        <dbReference type="Google" id="ProtNLM"/>
    </source>
</evidence>
<accession>A0A2Z2KY56</accession>
<name>A0A2Z2KY56_9BACL</name>
<feature type="transmembrane region" description="Helical" evidence="1">
    <location>
        <begin position="20"/>
        <end position="37"/>
    </location>
</feature>
<dbReference type="CDD" id="cd21809">
    <property type="entry name" value="ABC-2_lan_permease-like"/>
    <property type="match status" value="1"/>
</dbReference>
<proteinExistence type="predicted"/>
<dbReference type="RefSeq" id="WP_087919292.1">
    <property type="nucleotide sequence ID" value="NZ_CP021780.1"/>
</dbReference>
<gene>
    <name evidence="2" type="ORF">B9T62_34110</name>
</gene>
<dbReference type="OrthoDB" id="9781996at2"/>
<keyword evidence="1" id="KW-0472">Membrane</keyword>
<dbReference type="Pfam" id="PF12730">
    <property type="entry name" value="ABC2_membrane_4"/>
    <property type="match status" value="1"/>
</dbReference>
<evidence type="ECO:0000256" key="1">
    <source>
        <dbReference type="SAM" id="Phobius"/>
    </source>
</evidence>
<keyword evidence="3" id="KW-1185">Reference proteome</keyword>
<reference evidence="2 3" key="1">
    <citation type="submission" date="2017-06" db="EMBL/GenBank/DDBJ databases">
        <title>Complete genome sequence of Paenibacillus donghaensis KCTC 13049T isolated from East Sea sediment, South Korea.</title>
        <authorList>
            <person name="Jung B.K."/>
            <person name="Hong S.-J."/>
            <person name="Shin J.-H."/>
        </authorList>
    </citation>
    <scope>NUCLEOTIDE SEQUENCE [LARGE SCALE GENOMIC DNA]</scope>
    <source>
        <strain evidence="2 3">KCTC 13049</strain>
    </source>
</reference>
<dbReference type="PANTHER" id="PTHR37305:SF1">
    <property type="entry name" value="MEMBRANE PROTEIN"/>
    <property type="match status" value="1"/>
</dbReference>
<organism evidence="2 3">
    <name type="scientific">Paenibacillus donghaensis</name>
    <dbReference type="NCBI Taxonomy" id="414771"/>
    <lineage>
        <taxon>Bacteria</taxon>
        <taxon>Bacillati</taxon>
        <taxon>Bacillota</taxon>
        <taxon>Bacilli</taxon>
        <taxon>Bacillales</taxon>
        <taxon>Paenibacillaceae</taxon>
        <taxon>Paenibacillus</taxon>
    </lineage>
</organism>
<evidence type="ECO:0000313" key="2">
    <source>
        <dbReference type="EMBL" id="ASA25328.1"/>
    </source>
</evidence>
<feature type="transmembrane region" description="Helical" evidence="1">
    <location>
        <begin position="98"/>
        <end position="125"/>
    </location>
</feature>
<keyword evidence="1" id="KW-0812">Transmembrane</keyword>
<protein>
    <recommendedName>
        <fullName evidence="4">ABC transporter permease</fullName>
    </recommendedName>
</protein>
<sequence length="244" mass="26357">MGYFWRMLSAERLKMSKSYIWLLVIGSPLIAVVPGLLSQVDGDMGMWELLQSVMSVIHSMLFLPILSGIFAALVCRYEHQDGGWKMLLALPVTRGAVYLSKFVIVIALLAAVQLAFLGVLLGVGFARDAGPVPWGGLLTSVFGGWFACLPLAALQLAVSQGWSSFGAPLALNVSLTIPNMLIANSATYGPYYPWVQPMLAMSPYGGEESFGAFNLPMETLMIVVLGSLVLFLAAGLFSFRRKAV</sequence>
<feature type="transmembrane region" description="Helical" evidence="1">
    <location>
        <begin position="219"/>
        <end position="239"/>
    </location>
</feature>
<dbReference type="Proteomes" id="UP000249890">
    <property type="component" value="Chromosome"/>
</dbReference>
<evidence type="ECO:0000313" key="3">
    <source>
        <dbReference type="Proteomes" id="UP000249890"/>
    </source>
</evidence>
<keyword evidence="1" id="KW-1133">Transmembrane helix</keyword>
<dbReference type="KEGG" id="pdh:B9T62_34110"/>
<dbReference type="PANTHER" id="PTHR37305">
    <property type="entry name" value="INTEGRAL MEMBRANE PROTEIN-RELATED"/>
    <property type="match status" value="1"/>
</dbReference>
<dbReference type="AlphaFoldDB" id="A0A2Z2KY56"/>
<feature type="transmembrane region" description="Helical" evidence="1">
    <location>
        <begin position="57"/>
        <end position="77"/>
    </location>
</feature>
<feature type="transmembrane region" description="Helical" evidence="1">
    <location>
        <begin position="137"/>
        <end position="157"/>
    </location>
</feature>
<dbReference type="EMBL" id="CP021780">
    <property type="protein sequence ID" value="ASA25328.1"/>
    <property type="molecule type" value="Genomic_DNA"/>
</dbReference>
<feature type="transmembrane region" description="Helical" evidence="1">
    <location>
        <begin position="169"/>
        <end position="191"/>
    </location>
</feature>